<dbReference type="AlphaFoldDB" id="W2QL44"/>
<gene>
    <name evidence="1" type="ORF">PPTG_22259</name>
</gene>
<dbReference type="EMBL" id="KI669574">
    <property type="protein sequence ID" value="ETN13848.1"/>
    <property type="molecule type" value="Genomic_DNA"/>
</dbReference>
<dbReference type="VEuPathDB" id="FungiDB:PPTG_22259"/>
<accession>W2QL44</accession>
<dbReference type="Proteomes" id="UP000018817">
    <property type="component" value="Unassembled WGS sequence"/>
</dbReference>
<dbReference type="OMA" id="TVFSFMH"/>
<protein>
    <submittedName>
        <fullName evidence="1">Uncharacterized protein</fullName>
    </submittedName>
</protein>
<dbReference type="GeneID" id="20190858"/>
<reference evidence="1 2" key="2">
    <citation type="submission" date="2013-11" db="EMBL/GenBank/DDBJ databases">
        <title>The Genome Sequence of Phytophthora parasitica INRA-310.</title>
        <authorList>
            <consortium name="The Broad Institute Genomics Platform"/>
            <person name="Russ C."/>
            <person name="Tyler B."/>
            <person name="Panabieres F."/>
            <person name="Shan W."/>
            <person name="Tripathy S."/>
            <person name="Grunwald N."/>
            <person name="Machado M."/>
            <person name="Johnson C.S."/>
            <person name="Arredondo F."/>
            <person name="Hong C."/>
            <person name="Coffey M."/>
            <person name="Young S.K."/>
            <person name="Zeng Q."/>
            <person name="Gargeya S."/>
            <person name="Fitzgerald M."/>
            <person name="Abouelleil A."/>
            <person name="Alvarado L."/>
            <person name="Chapman S.B."/>
            <person name="Gainer-Dewar J."/>
            <person name="Goldberg J."/>
            <person name="Griggs A."/>
            <person name="Gujja S."/>
            <person name="Hansen M."/>
            <person name="Howarth C."/>
            <person name="Imamovic A."/>
            <person name="Ireland A."/>
            <person name="Larimer J."/>
            <person name="McCowan C."/>
            <person name="Murphy C."/>
            <person name="Pearson M."/>
            <person name="Poon T.W."/>
            <person name="Priest M."/>
            <person name="Roberts A."/>
            <person name="Saif S."/>
            <person name="Shea T."/>
            <person name="Sykes S."/>
            <person name="Wortman J."/>
            <person name="Nusbaum C."/>
            <person name="Birren B."/>
        </authorList>
    </citation>
    <scope>NUCLEOTIDE SEQUENCE [LARGE SCALE GENOMIC DNA]</scope>
    <source>
        <strain evidence="1 2">INRA-310</strain>
    </source>
</reference>
<evidence type="ECO:0000313" key="2">
    <source>
        <dbReference type="Proteomes" id="UP000018817"/>
    </source>
</evidence>
<organism evidence="1 2">
    <name type="scientific">Phytophthora nicotianae (strain INRA-310)</name>
    <name type="common">Phytophthora parasitica</name>
    <dbReference type="NCBI Taxonomy" id="761204"/>
    <lineage>
        <taxon>Eukaryota</taxon>
        <taxon>Sar</taxon>
        <taxon>Stramenopiles</taxon>
        <taxon>Oomycota</taxon>
        <taxon>Peronosporomycetes</taxon>
        <taxon>Peronosporales</taxon>
        <taxon>Peronosporaceae</taxon>
        <taxon>Phytophthora</taxon>
    </lineage>
</organism>
<reference evidence="2" key="1">
    <citation type="submission" date="2011-12" db="EMBL/GenBank/DDBJ databases">
        <authorList>
            <consortium name="The Broad Institute Genome Sequencing Platform"/>
            <person name="Russ C."/>
            <person name="Tyler B."/>
            <person name="Panabieres F."/>
            <person name="Shan W."/>
            <person name="Tripathy S."/>
            <person name="Grunwald N."/>
            <person name="Machado M."/>
            <person name="Young S.K."/>
            <person name="Zeng Q."/>
            <person name="Gargeya S."/>
            <person name="Fitzgerald M."/>
            <person name="Haas B."/>
            <person name="Abouelleil A."/>
            <person name="Alvarado L."/>
            <person name="Arachchi H.M."/>
            <person name="Berlin A."/>
            <person name="Chapman S.B."/>
            <person name="Gearin G."/>
            <person name="Goldberg J."/>
            <person name="Griggs A."/>
            <person name="Gujja S."/>
            <person name="Hansen M."/>
            <person name="Heiman D."/>
            <person name="Howarth C."/>
            <person name="Larimer J."/>
            <person name="Lui A."/>
            <person name="MacDonald P.J.P."/>
            <person name="McCowen C."/>
            <person name="Montmayeur A."/>
            <person name="Murphy C."/>
            <person name="Neiman D."/>
            <person name="Pearson M."/>
            <person name="Priest M."/>
            <person name="Roberts A."/>
            <person name="Saif S."/>
            <person name="Shea T."/>
            <person name="Sisk P."/>
            <person name="Stolte C."/>
            <person name="Sykes S."/>
            <person name="Wortman J."/>
            <person name="Nusbaum C."/>
            <person name="Birren B."/>
        </authorList>
    </citation>
    <scope>NUCLEOTIDE SEQUENCE [LARGE SCALE GENOMIC DNA]</scope>
    <source>
        <strain evidence="2">INRA-310</strain>
    </source>
</reference>
<name>W2QL44_PHYN3</name>
<sequence>MRPSFPSSGFAIVSLQLETSTIDALLSEARSRTYTPVFREVGGADDDPFRSQSRVVRVSSTLKLVQKAIKEDACIRDEKYTPTVFSFMHSWPGGEAQEPH</sequence>
<evidence type="ECO:0000313" key="1">
    <source>
        <dbReference type="EMBL" id="ETN13848.1"/>
    </source>
</evidence>
<dbReference type="RefSeq" id="XP_008901090.1">
    <property type="nucleotide sequence ID" value="XM_008902842.1"/>
</dbReference>
<proteinExistence type="predicted"/>